<gene>
    <name evidence="3" type="ORF">GZ22_10035</name>
</gene>
<dbReference type="InterPro" id="IPR013328">
    <property type="entry name" value="6PGD_dom2"/>
</dbReference>
<reference evidence="3 4" key="1">
    <citation type="submission" date="2014-07" db="EMBL/GenBank/DDBJ databases">
        <title>Complete genome sequence of a moderately halophilic bacterium Terribacillus aidingensis MP602, isolated from Cryptomeria fortunei in Tianmu mountain in China.</title>
        <authorList>
            <person name="Wang Y."/>
            <person name="Lu P."/>
            <person name="Zhang L."/>
        </authorList>
    </citation>
    <scope>NUCLEOTIDE SEQUENCE [LARGE SCALE GENOMIC DNA]</scope>
    <source>
        <strain evidence="3 4">MP602</strain>
    </source>
</reference>
<protein>
    <submittedName>
        <fullName evidence="3">3-hydroxyisobutyrate dehydrogenase</fullName>
    </submittedName>
</protein>
<proteinExistence type="predicted"/>
<dbReference type="Proteomes" id="UP000027980">
    <property type="component" value="Chromosome"/>
</dbReference>
<dbReference type="Gene3D" id="1.10.1040.10">
    <property type="entry name" value="N-(1-d-carboxylethyl)-l-norvaline Dehydrogenase, domain 2"/>
    <property type="match status" value="1"/>
</dbReference>
<organism evidence="3 4">
    <name type="scientific">Terribacillus saccharophilus</name>
    <dbReference type="NCBI Taxonomy" id="361277"/>
    <lineage>
        <taxon>Bacteria</taxon>
        <taxon>Bacillati</taxon>
        <taxon>Bacillota</taxon>
        <taxon>Bacilli</taxon>
        <taxon>Bacillales</taxon>
        <taxon>Bacillaceae</taxon>
        <taxon>Terribacillus</taxon>
    </lineage>
</organism>
<accession>A0A075LR49</accession>
<dbReference type="GeneID" id="34220492"/>
<feature type="domain" description="6-phosphogluconate dehydrogenase NADP-binding" evidence="1">
    <location>
        <begin position="2"/>
        <end position="126"/>
    </location>
</feature>
<dbReference type="Pfam" id="PF09130">
    <property type="entry name" value="DUF1932"/>
    <property type="match status" value="1"/>
</dbReference>
<evidence type="ECO:0000259" key="2">
    <source>
        <dbReference type="Pfam" id="PF09130"/>
    </source>
</evidence>
<dbReference type="Gene3D" id="3.40.50.720">
    <property type="entry name" value="NAD(P)-binding Rossmann-like Domain"/>
    <property type="match status" value="1"/>
</dbReference>
<dbReference type="Pfam" id="PF03446">
    <property type="entry name" value="NAD_binding_2"/>
    <property type="match status" value="1"/>
</dbReference>
<dbReference type="EMBL" id="CP008876">
    <property type="protein sequence ID" value="AIF66948.1"/>
    <property type="molecule type" value="Genomic_DNA"/>
</dbReference>
<evidence type="ECO:0000259" key="1">
    <source>
        <dbReference type="Pfam" id="PF03446"/>
    </source>
</evidence>
<evidence type="ECO:0000313" key="3">
    <source>
        <dbReference type="EMBL" id="AIF66948.1"/>
    </source>
</evidence>
<name>A0A075LR49_9BACI</name>
<dbReference type="RefSeq" id="WP_038561734.1">
    <property type="nucleotide sequence ID" value="NZ_CP008876.1"/>
</dbReference>
<dbReference type="AlphaFoldDB" id="A0A075LR49"/>
<dbReference type="InterPro" id="IPR008927">
    <property type="entry name" value="6-PGluconate_DH-like_C_sf"/>
</dbReference>
<dbReference type="InterPro" id="IPR036291">
    <property type="entry name" value="NAD(P)-bd_dom_sf"/>
</dbReference>
<evidence type="ECO:0000313" key="4">
    <source>
        <dbReference type="Proteomes" id="UP000027980"/>
    </source>
</evidence>
<dbReference type="HOGENOM" id="CLU_052530_1_0_9"/>
<sequence length="297" mass="32322">MKLGFVGFGEAAYEMATGLHSEGIEKIYAFDALLDEPKLSDRIRERASKANVELVGSAEEVMQICTIVIAAVPANKTLEVAQSLTDSFKENLVYVDVSAATPEIKKQVASAVEDEGSLFVDAAMLGPLPVYKHKVPISASGNGTDLFINNLAGYGMQITKISDHPGDASALKLIRSIYMKGIVGLMVEFLEAAKTYGVEEQAIRSIDETMNAKTFVETMNRLVTGSALHAKRRAVELGGSIEMLRESNLDASISIAAQKKLERLAELDIPEKYKGSKPDTWEEVLALLMDKNEVYNT</sequence>
<dbReference type="InterPro" id="IPR006115">
    <property type="entry name" value="6PGDH_NADP-bd"/>
</dbReference>
<dbReference type="InterPro" id="IPR015814">
    <property type="entry name" value="Pgluconate_DH_NAD-bd_C"/>
</dbReference>
<feature type="domain" description="Phosphogluconate dehydrogenase NAD-binding putative C-terminal" evidence="2">
    <location>
        <begin position="193"/>
        <end position="263"/>
    </location>
</feature>
<dbReference type="OrthoDB" id="4333at2"/>
<dbReference type="SUPFAM" id="SSF51735">
    <property type="entry name" value="NAD(P)-binding Rossmann-fold domains"/>
    <property type="match status" value="1"/>
</dbReference>
<dbReference type="GO" id="GO:0050661">
    <property type="term" value="F:NADP binding"/>
    <property type="evidence" value="ECO:0007669"/>
    <property type="project" value="InterPro"/>
</dbReference>
<dbReference type="KEGG" id="tap:GZ22_10035"/>
<dbReference type="SUPFAM" id="SSF48179">
    <property type="entry name" value="6-phosphogluconate dehydrogenase C-terminal domain-like"/>
    <property type="match status" value="1"/>
</dbReference>